<dbReference type="OMA" id="DNNWNCS"/>
<dbReference type="InterPro" id="IPR032675">
    <property type="entry name" value="LRR_dom_sf"/>
</dbReference>
<dbReference type="SMART" id="SM00369">
    <property type="entry name" value="LRR_TYP"/>
    <property type="match status" value="9"/>
</dbReference>
<organism evidence="4 5">
    <name type="scientific">Aedes aegypti</name>
    <name type="common">Yellowfever mosquito</name>
    <name type="synonym">Culex aegypti</name>
    <dbReference type="NCBI Taxonomy" id="7159"/>
    <lineage>
        <taxon>Eukaryota</taxon>
        <taxon>Metazoa</taxon>
        <taxon>Ecdysozoa</taxon>
        <taxon>Arthropoda</taxon>
        <taxon>Hexapoda</taxon>
        <taxon>Insecta</taxon>
        <taxon>Pterygota</taxon>
        <taxon>Neoptera</taxon>
        <taxon>Endopterygota</taxon>
        <taxon>Diptera</taxon>
        <taxon>Nematocera</taxon>
        <taxon>Culicoidea</taxon>
        <taxon>Culicidae</taxon>
        <taxon>Culicinae</taxon>
        <taxon>Aedini</taxon>
        <taxon>Aedes</taxon>
        <taxon>Stegomyia</taxon>
    </lineage>
</organism>
<keyword evidence="2" id="KW-0677">Repeat</keyword>
<dbReference type="SMART" id="SM00365">
    <property type="entry name" value="LRR_SD22"/>
    <property type="match status" value="4"/>
</dbReference>
<dbReference type="PANTHER" id="PTHR24366:SF96">
    <property type="entry name" value="LEUCINE RICH REPEAT CONTAINING 53"/>
    <property type="match status" value="1"/>
</dbReference>
<reference evidence="4" key="2">
    <citation type="journal article" date="2007" name="Science">
        <title>Genome sequence of Aedes aegypti, a major arbovirus vector.</title>
        <authorList>
            <person name="Nene V."/>
            <person name="Wortman J.R."/>
            <person name="Lawson D."/>
            <person name="Haas B."/>
            <person name="Kodira C."/>
            <person name="Tu Z.J."/>
            <person name="Loftus B."/>
            <person name="Xi Z."/>
            <person name="Megy K."/>
            <person name="Grabherr M."/>
            <person name="Ren Q."/>
            <person name="Zdobnov E.M."/>
            <person name="Lobo N.F."/>
            <person name="Campbell K.S."/>
            <person name="Brown S.E."/>
            <person name="Bonaldo M.F."/>
            <person name="Zhu J."/>
            <person name="Sinkins S.P."/>
            <person name="Hogenkamp D.G."/>
            <person name="Amedeo P."/>
            <person name="Arensburger P."/>
            <person name="Atkinson P.W."/>
            <person name="Bidwell S."/>
            <person name="Biedler J."/>
            <person name="Birney E."/>
            <person name="Bruggner R.V."/>
            <person name="Costas J."/>
            <person name="Coy M.R."/>
            <person name="Crabtree J."/>
            <person name="Crawford M."/>
            <person name="Debruyn B."/>
            <person name="Decaprio D."/>
            <person name="Eiglmeier K."/>
            <person name="Eisenstadt E."/>
            <person name="El-Dorry H."/>
            <person name="Gelbart W.M."/>
            <person name="Gomes S.L."/>
            <person name="Hammond M."/>
            <person name="Hannick L.I."/>
            <person name="Hogan J.R."/>
            <person name="Holmes M.H."/>
            <person name="Jaffe D."/>
            <person name="Johnston J.S."/>
            <person name="Kennedy R.C."/>
            <person name="Koo H."/>
            <person name="Kravitz S."/>
            <person name="Kriventseva E.V."/>
            <person name="Kulp D."/>
            <person name="Labutti K."/>
            <person name="Lee E."/>
            <person name="Li S."/>
            <person name="Lovin D.D."/>
            <person name="Mao C."/>
            <person name="Mauceli E."/>
            <person name="Menck C.F."/>
            <person name="Miller J.R."/>
            <person name="Montgomery P."/>
            <person name="Mori A."/>
            <person name="Nascimento A.L."/>
            <person name="Naveira H.F."/>
            <person name="Nusbaum C."/>
            <person name="O'leary S."/>
            <person name="Orvis J."/>
            <person name="Pertea M."/>
            <person name="Quesneville H."/>
            <person name="Reidenbach K.R."/>
            <person name="Rogers Y.H."/>
            <person name="Roth C.W."/>
            <person name="Schneider J.R."/>
            <person name="Schatz M."/>
            <person name="Shumway M."/>
            <person name="Stanke M."/>
            <person name="Stinson E.O."/>
            <person name="Tubio J.M."/>
            <person name="Vanzee J.P."/>
            <person name="Verjovski-Almeida S."/>
            <person name="Werner D."/>
            <person name="White O."/>
            <person name="Wyder S."/>
            <person name="Zeng Q."/>
            <person name="Zhao Q."/>
            <person name="Zhao Y."/>
            <person name="Hill C.A."/>
            <person name="Raikhel A.S."/>
            <person name="Soares M.B."/>
            <person name="Knudson D.L."/>
            <person name="Lee N.H."/>
            <person name="Galagan J."/>
            <person name="Salzberg S.L."/>
            <person name="Paulsen I.T."/>
            <person name="Dimopoulos G."/>
            <person name="Collins F.H."/>
            <person name="Birren B."/>
            <person name="Fraser-Liggett C.M."/>
            <person name="Severson D.W."/>
        </authorList>
    </citation>
    <scope>NUCLEOTIDE SEQUENCE [LARGE SCALE GENOMIC DNA]</scope>
    <source>
        <strain evidence="4">Liverpool</strain>
    </source>
</reference>
<dbReference type="Gene3D" id="3.80.10.10">
    <property type="entry name" value="Ribonuclease Inhibitor"/>
    <property type="match status" value="2"/>
</dbReference>
<dbReference type="eggNOG" id="KOG0619">
    <property type="taxonomic scope" value="Eukaryota"/>
</dbReference>
<dbReference type="STRING" id="7159.Q16Y63"/>
<evidence type="ECO:0000256" key="1">
    <source>
        <dbReference type="ARBA" id="ARBA00022614"/>
    </source>
</evidence>
<keyword evidence="3" id="KW-0472">Membrane</keyword>
<dbReference type="InterPro" id="IPR001611">
    <property type="entry name" value="Leu-rich_rpt"/>
</dbReference>
<gene>
    <name evidence="4" type="ORF">AaeL_AAEL008658</name>
</gene>
<dbReference type="AlphaFoldDB" id="Q16Y63"/>
<sequence length="721" mass="82019">MLIFIQTTIILTSEYLFMKYLCFAFRFIFLLITISTMTHGIVLECYSSGQNCTFSGVRIDDISTEVTFRSSGSYYYNSIPRFFSFVDSVLLEVPRRIFDTFTVQSLDVNDCEIESLSRYTFEKAKELLWLNMSGNTLTELSNYVFSGANKLSLLDLKNNNISNIEEKAFYNLGLLTTLLLSGNKLKAFDDVVFSHLPMLKKLYAANNELETLQSALFQHNPLLMVLFLQSNKLVYLDKDLFDGIEVMEYLWLRNNSLTSFEFNGLKAKRVNLISNKLKKIKLVPSFENLFLSNNSISEITADDFAELKLSRLDLAWNNLSSMDGIDKISSLEVLDLSHNKIGALKLTSFANLKKLVDLNLEETAITNLQHGTFSQLTALKRLDISYNKLNRIDFDIFTSSSETEEIYIEGNRLKEVNIDEIHKIFPNLKKISIADNNWNCSFLTRMIRSLNALSITVGGFKTENLINDKTNVKGIYCTDSTNPLADWNVTVKHLDKYLNASAPIEDYSEIKQIMQNAIDDINRFTDQRVAIANKSELLEGEIYDLTKKVISVENEIYEVKKTILEVKMAQLANATNETYVSNDLKKMMQELNDLTLSKLKQTKEEMEFKIYQQSFKNDKLDEKITETTGKLLAISKQIDQSRGSLFLSHNSMELKASSTADNTASSGTGSTQIMMVMILCLLIALLVLVVMATYRSRMPCGRKRGERYGTSNTLATIVDDI</sequence>
<feature type="transmembrane region" description="Helical" evidence="3">
    <location>
        <begin position="673"/>
        <end position="694"/>
    </location>
</feature>
<keyword evidence="1" id="KW-0433">Leucine-rich repeat</keyword>
<dbReference type="PhylomeDB" id="Q16Y63"/>
<proteinExistence type="predicted"/>
<name>Q16Y63_AEDAE</name>
<reference evidence="4" key="1">
    <citation type="submission" date="2005-10" db="EMBL/GenBank/DDBJ databases">
        <authorList>
            <person name="Loftus B.J."/>
            <person name="Nene V.M."/>
            <person name="Hannick L.I."/>
            <person name="Bidwell S."/>
            <person name="Haas B."/>
            <person name="Amedeo P."/>
            <person name="Orvis J."/>
            <person name="Wortman J.R."/>
            <person name="White O.R."/>
            <person name="Salzberg S."/>
            <person name="Shumway M."/>
            <person name="Koo H."/>
            <person name="Zhao Y."/>
            <person name="Holmes M."/>
            <person name="Miller J."/>
            <person name="Schatz M."/>
            <person name="Pop M."/>
            <person name="Pai G."/>
            <person name="Utterback T."/>
            <person name="Rogers Y.-H."/>
            <person name="Kravitz S."/>
            <person name="Fraser C.M."/>
        </authorList>
    </citation>
    <scope>NUCLEOTIDE SEQUENCE</scope>
    <source>
        <strain evidence="4">Liverpool</strain>
    </source>
</reference>
<accession>Q16Y63</accession>
<dbReference type="PANTHER" id="PTHR24366">
    <property type="entry name" value="IG(IMMUNOGLOBULIN) AND LRR(LEUCINE RICH REPEAT) DOMAINS"/>
    <property type="match status" value="1"/>
</dbReference>
<feature type="transmembrane region" description="Helical" evidence="3">
    <location>
        <begin position="20"/>
        <end position="42"/>
    </location>
</feature>
<dbReference type="Pfam" id="PF00560">
    <property type="entry name" value="LRR_1"/>
    <property type="match status" value="1"/>
</dbReference>
<evidence type="ECO:0000313" key="4">
    <source>
        <dbReference type="EMBL" id="EAT39547.1"/>
    </source>
</evidence>
<keyword evidence="3" id="KW-0812">Transmembrane</keyword>
<keyword evidence="3" id="KW-1133">Transmembrane helix</keyword>
<dbReference type="Proteomes" id="UP000682892">
    <property type="component" value="Chromosome 3"/>
</dbReference>
<dbReference type="VEuPathDB" id="VectorBase:AAEL008658"/>
<dbReference type="PaxDb" id="7159-AAEL008658-PA"/>
<evidence type="ECO:0000256" key="3">
    <source>
        <dbReference type="SAM" id="Phobius"/>
    </source>
</evidence>
<evidence type="ECO:0000256" key="2">
    <source>
        <dbReference type="ARBA" id="ARBA00022737"/>
    </source>
</evidence>
<dbReference type="EMBL" id="CH477524">
    <property type="protein sequence ID" value="EAT39547.1"/>
    <property type="molecule type" value="Genomic_DNA"/>
</dbReference>
<protein>
    <submittedName>
        <fullName evidence="4">AAEL008658-PA</fullName>
    </submittedName>
</protein>
<dbReference type="PRINTS" id="PR00019">
    <property type="entry name" value="LEURICHRPT"/>
</dbReference>
<reference evidence="4" key="3">
    <citation type="submission" date="2012-09" db="EMBL/GenBank/DDBJ databases">
        <authorList>
            <consortium name="VectorBase"/>
        </authorList>
    </citation>
    <scope>NUCLEOTIDE SEQUENCE</scope>
    <source>
        <strain evidence="4">Liverpool</strain>
    </source>
</reference>
<dbReference type="SUPFAM" id="SSF52058">
    <property type="entry name" value="L domain-like"/>
    <property type="match status" value="1"/>
</dbReference>
<dbReference type="PROSITE" id="PS51450">
    <property type="entry name" value="LRR"/>
    <property type="match status" value="2"/>
</dbReference>
<dbReference type="Pfam" id="PF13855">
    <property type="entry name" value="LRR_8"/>
    <property type="match status" value="2"/>
</dbReference>
<evidence type="ECO:0000313" key="5">
    <source>
        <dbReference type="Proteomes" id="UP000682892"/>
    </source>
</evidence>
<dbReference type="InterPro" id="IPR003591">
    <property type="entry name" value="Leu-rich_rpt_typical-subtyp"/>
</dbReference>
<dbReference type="HOGENOM" id="CLU_386949_0_0_1"/>